<feature type="compositionally biased region" description="Basic and acidic residues" evidence="5">
    <location>
        <begin position="183"/>
        <end position="223"/>
    </location>
</feature>
<accession>A0ABR0ES62</accession>
<name>A0ABR0ES62_ZASCE</name>
<evidence type="ECO:0000256" key="6">
    <source>
        <dbReference type="SAM" id="Phobius"/>
    </source>
</evidence>
<dbReference type="EMBL" id="JAXOVC010000003">
    <property type="protein sequence ID" value="KAK4504429.1"/>
    <property type="molecule type" value="Genomic_DNA"/>
</dbReference>
<dbReference type="Proteomes" id="UP001305779">
    <property type="component" value="Unassembled WGS sequence"/>
</dbReference>
<evidence type="ECO:0000256" key="2">
    <source>
        <dbReference type="ARBA" id="ARBA00022692"/>
    </source>
</evidence>
<keyword evidence="2 6" id="KW-0812">Transmembrane</keyword>
<keyword evidence="8" id="KW-1185">Reference proteome</keyword>
<comment type="caution">
    <text evidence="7">The sequence shown here is derived from an EMBL/GenBank/DDBJ whole genome shotgun (WGS) entry which is preliminary data.</text>
</comment>
<comment type="subcellular location">
    <subcellularLocation>
        <location evidence="1">Membrane</location>
        <topology evidence="1">Multi-pass membrane protein</topology>
    </subcellularLocation>
</comment>
<evidence type="ECO:0000256" key="1">
    <source>
        <dbReference type="ARBA" id="ARBA00004141"/>
    </source>
</evidence>
<feature type="region of interest" description="Disordered" evidence="5">
    <location>
        <begin position="177"/>
        <end position="223"/>
    </location>
</feature>
<evidence type="ECO:0000313" key="8">
    <source>
        <dbReference type="Proteomes" id="UP001305779"/>
    </source>
</evidence>
<dbReference type="InterPro" id="IPR036259">
    <property type="entry name" value="MFS_trans_sf"/>
</dbReference>
<keyword evidence="4 6" id="KW-0472">Membrane</keyword>
<proteinExistence type="predicted"/>
<evidence type="ECO:0000256" key="3">
    <source>
        <dbReference type="ARBA" id="ARBA00022989"/>
    </source>
</evidence>
<gene>
    <name evidence="7" type="ORF">PRZ48_005345</name>
</gene>
<sequence>MVISSGILTGKVGYYTPFLLVGTCLGSIGLGLLNTLGVHTPMGRIIGFEILTGAGMGLTNQAPNLAAQTVLHRDEVSIGVSLMAFGQTLFGSIFVSIGQNVLDNRLVSGLKNIIDTTPQEIQTAGTTGLLTNIPSAKVPAALKVYNDSLRVCFRVAVIMSCIAIFGAVGMEWRSMKAKPQLQHRKDDTKNDDSKGLPMEEGKISESKEHVSEGRASKDEESEM</sequence>
<dbReference type="SUPFAM" id="SSF103473">
    <property type="entry name" value="MFS general substrate transporter"/>
    <property type="match status" value="1"/>
</dbReference>
<evidence type="ECO:0000256" key="5">
    <source>
        <dbReference type="SAM" id="MobiDB-lite"/>
    </source>
</evidence>
<dbReference type="PANTHER" id="PTHR23501:SF153">
    <property type="entry name" value="AFLATOXIN EFFLUX PUMP, PUTATIVE-RELATED"/>
    <property type="match status" value="1"/>
</dbReference>
<reference evidence="7 8" key="1">
    <citation type="journal article" date="2023" name="G3 (Bethesda)">
        <title>A chromosome-level genome assembly of Zasmidium syzygii isolated from banana leaves.</title>
        <authorList>
            <person name="van Westerhoven A.C."/>
            <person name="Mehrabi R."/>
            <person name="Talebi R."/>
            <person name="Steentjes M.B.F."/>
            <person name="Corcolon B."/>
            <person name="Chong P.A."/>
            <person name="Kema G.H.J."/>
            <person name="Seidl M.F."/>
        </authorList>
    </citation>
    <scope>NUCLEOTIDE SEQUENCE [LARGE SCALE GENOMIC DNA]</scope>
    <source>
        <strain evidence="7 8">P124</strain>
    </source>
</reference>
<feature type="transmembrane region" description="Helical" evidence="6">
    <location>
        <begin position="12"/>
        <end position="33"/>
    </location>
</feature>
<dbReference type="PANTHER" id="PTHR23501">
    <property type="entry name" value="MAJOR FACILITATOR SUPERFAMILY"/>
    <property type="match status" value="1"/>
</dbReference>
<organism evidence="7 8">
    <name type="scientific">Zasmidium cellare</name>
    <name type="common">Wine cellar mold</name>
    <name type="synonym">Racodium cellare</name>
    <dbReference type="NCBI Taxonomy" id="395010"/>
    <lineage>
        <taxon>Eukaryota</taxon>
        <taxon>Fungi</taxon>
        <taxon>Dikarya</taxon>
        <taxon>Ascomycota</taxon>
        <taxon>Pezizomycotina</taxon>
        <taxon>Dothideomycetes</taxon>
        <taxon>Dothideomycetidae</taxon>
        <taxon>Mycosphaerellales</taxon>
        <taxon>Mycosphaerellaceae</taxon>
        <taxon>Zasmidium</taxon>
    </lineage>
</organism>
<evidence type="ECO:0000313" key="7">
    <source>
        <dbReference type="EMBL" id="KAK4504429.1"/>
    </source>
</evidence>
<protein>
    <submittedName>
        <fullName evidence="7">Uncharacterized protein</fullName>
    </submittedName>
</protein>
<keyword evidence="3 6" id="KW-1133">Transmembrane helix</keyword>
<feature type="transmembrane region" description="Helical" evidence="6">
    <location>
        <begin position="153"/>
        <end position="172"/>
    </location>
</feature>
<evidence type="ECO:0000256" key="4">
    <source>
        <dbReference type="ARBA" id="ARBA00023136"/>
    </source>
</evidence>